<organism evidence="1">
    <name type="scientific">Oikopleura dioica</name>
    <name type="common">Tunicate</name>
    <dbReference type="NCBI Taxonomy" id="34765"/>
    <lineage>
        <taxon>Eukaryota</taxon>
        <taxon>Metazoa</taxon>
        <taxon>Chordata</taxon>
        <taxon>Tunicata</taxon>
        <taxon>Appendicularia</taxon>
        <taxon>Copelata</taxon>
        <taxon>Oikopleuridae</taxon>
        <taxon>Oikopleura</taxon>
    </lineage>
</organism>
<name>E4YGR2_OIKDI</name>
<proteinExistence type="predicted"/>
<sequence length="57" mass="6429">MILAHFQFQVLESVLKNVAAPARLFLSTSQKTTCNAAKEPNHFQMDSARHEQSTELL</sequence>
<protein>
    <submittedName>
        <fullName evidence="1">Uncharacterized protein</fullName>
    </submittedName>
</protein>
<accession>E4YGR2</accession>
<gene>
    <name evidence="1" type="ORF">GSOID_T00024718001</name>
</gene>
<dbReference type="AlphaFoldDB" id="E4YGR2"/>
<reference evidence="1" key="1">
    <citation type="journal article" date="2010" name="Science">
        <title>Plasticity of animal genome architecture unmasked by rapid evolution of a pelagic tunicate.</title>
        <authorList>
            <person name="Denoeud F."/>
            <person name="Henriet S."/>
            <person name="Mungpakdee S."/>
            <person name="Aury J.M."/>
            <person name="Da Silva C."/>
            <person name="Brinkmann H."/>
            <person name="Mikhaleva J."/>
            <person name="Olsen L.C."/>
            <person name="Jubin C."/>
            <person name="Canestro C."/>
            <person name="Bouquet J.M."/>
            <person name="Danks G."/>
            <person name="Poulain J."/>
            <person name="Campsteijn C."/>
            <person name="Adamski M."/>
            <person name="Cross I."/>
            <person name="Yadetie F."/>
            <person name="Muffato M."/>
            <person name="Louis A."/>
            <person name="Butcher S."/>
            <person name="Tsagkogeorga G."/>
            <person name="Konrad A."/>
            <person name="Singh S."/>
            <person name="Jensen M.F."/>
            <person name="Cong E.H."/>
            <person name="Eikeseth-Otteraa H."/>
            <person name="Noel B."/>
            <person name="Anthouard V."/>
            <person name="Porcel B.M."/>
            <person name="Kachouri-Lafond R."/>
            <person name="Nishino A."/>
            <person name="Ugolini M."/>
            <person name="Chourrout P."/>
            <person name="Nishida H."/>
            <person name="Aasland R."/>
            <person name="Huzurbazar S."/>
            <person name="Westhof E."/>
            <person name="Delsuc F."/>
            <person name="Lehrach H."/>
            <person name="Reinhardt R."/>
            <person name="Weissenbach J."/>
            <person name="Roy S.W."/>
            <person name="Artiguenave F."/>
            <person name="Postlethwait J.H."/>
            <person name="Manak J.R."/>
            <person name="Thompson E.M."/>
            <person name="Jaillon O."/>
            <person name="Du Pasquier L."/>
            <person name="Boudinot P."/>
            <person name="Liberles D.A."/>
            <person name="Volff J.N."/>
            <person name="Philippe H."/>
            <person name="Lenhard B."/>
            <person name="Roest Crollius H."/>
            <person name="Wincker P."/>
            <person name="Chourrout D."/>
        </authorList>
    </citation>
    <scope>NUCLEOTIDE SEQUENCE [LARGE SCALE GENOMIC DNA]</scope>
</reference>
<dbReference type="EMBL" id="FN654533">
    <property type="protein sequence ID" value="CBY34686.1"/>
    <property type="molecule type" value="Genomic_DNA"/>
</dbReference>
<dbReference type="Proteomes" id="UP000011014">
    <property type="component" value="Unassembled WGS sequence"/>
</dbReference>
<evidence type="ECO:0000313" key="1">
    <source>
        <dbReference type="EMBL" id="CBY34686.1"/>
    </source>
</evidence>